<proteinExistence type="predicted"/>
<name>A0AAF0DE92_9EURO</name>
<feature type="compositionally biased region" description="Low complexity" evidence="1">
    <location>
        <begin position="95"/>
        <end position="135"/>
    </location>
</feature>
<reference evidence="3" key="1">
    <citation type="submission" date="2023-03" db="EMBL/GenBank/DDBJ databases">
        <title>Emydomyces testavorans Genome Sequence.</title>
        <authorList>
            <person name="Hoyer L."/>
        </authorList>
    </citation>
    <scope>NUCLEOTIDE SEQUENCE</scope>
    <source>
        <strain evidence="3">16-2883</strain>
    </source>
</reference>
<dbReference type="Proteomes" id="UP001219355">
    <property type="component" value="Chromosome 2"/>
</dbReference>
<evidence type="ECO:0000259" key="2">
    <source>
        <dbReference type="Pfam" id="PF01764"/>
    </source>
</evidence>
<feature type="compositionally biased region" description="Low complexity" evidence="1">
    <location>
        <begin position="152"/>
        <end position="166"/>
    </location>
</feature>
<dbReference type="GO" id="GO:0006629">
    <property type="term" value="P:lipid metabolic process"/>
    <property type="evidence" value="ECO:0007669"/>
    <property type="project" value="InterPro"/>
</dbReference>
<feature type="region of interest" description="Disordered" evidence="1">
    <location>
        <begin position="1"/>
        <end position="63"/>
    </location>
</feature>
<dbReference type="Gene3D" id="3.40.50.1820">
    <property type="entry name" value="alpha/beta hydrolase"/>
    <property type="match status" value="1"/>
</dbReference>
<feature type="region of interest" description="Disordered" evidence="1">
    <location>
        <begin position="219"/>
        <end position="246"/>
    </location>
</feature>
<dbReference type="InterPro" id="IPR029058">
    <property type="entry name" value="AB_hydrolase_fold"/>
</dbReference>
<accession>A0AAF0DE92</accession>
<feature type="compositionally biased region" description="Polar residues" evidence="1">
    <location>
        <begin position="48"/>
        <end position="58"/>
    </location>
</feature>
<feature type="domain" description="Fungal lipase-type" evidence="2">
    <location>
        <begin position="352"/>
        <end position="499"/>
    </location>
</feature>
<sequence>MKQARPYLSAASIKQQHQHQHQHQQQEQRSTSRLVAPEPFSFHPPAWQSPNGSDSKASLSPAVNDESRYAHGAVRDLQELRALYVPFISSEEDLTPSSTTTTNYVPTSPTASVPSSSHARLSPASPISTTSPAGSVKRLSLPSRFAPPPRISTLSKSSLPLSPVFPTSKTGDNDPESLSEFSPDFSGRVLEQFEKLINSIDMQAFTGRERDLVMVVGPRRPRHSRSLTSPDIKDTKPKAAKRPLPIPSGRQINFSSTVYNYGNSQLPSNLPPLRVYVSPQPKKIASPISWLTLAFSNLPIWPMLCLAAQFSQRAYSMPSESERETFVEADVLGGTNAMVIKSVALDHIDLVVLSIRGTNYTSFKDWASDMTLEPEPATGFLDSPDHLCHAGFLGVARQMIKPVSLRLRQIIEESPARSAASLVITGHSTGGAIASLLYAHMLSQTVKSDLITLRHSFSRIHCITFGAPPVSTPPLNKPSDKEFQNWLFFSILNEGDPVTLAERGYIRSLIDLYHTPPPAVRPTTFLSRKFAFFNYKDRKKFDKRKSTTAVWSRPPPGLSLPGRLIVLRGSEGKDGKQYAAAYLTRNEELAGVVFGDVMMHSMTLYQRRVEILATEAAWAKKDEGF</sequence>
<gene>
    <name evidence="3" type="ORF">PRK78_002460</name>
</gene>
<keyword evidence="4" id="KW-1185">Reference proteome</keyword>
<dbReference type="CDD" id="cd00519">
    <property type="entry name" value="Lipase_3"/>
    <property type="match status" value="1"/>
</dbReference>
<feature type="region of interest" description="Disordered" evidence="1">
    <location>
        <begin position="94"/>
        <end position="183"/>
    </location>
</feature>
<dbReference type="PANTHER" id="PTHR46023">
    <property type="entry name" value="LIPASE CLASS 3 PROTEIN-LIKE"/>
    <property type="match status" value="1"/>
</dbReference>
<evidence type="ECO:0000313" key="3">
    <source>
        <dbReference type="EMBL" id="WEW57001.1"/>
    </source>
</evidence>
<organism evidence="3 4">
    <name type="scientific">Emydomyces testavorans</name>
    <dbReference type="NCBI Taxonomy" id="2070801"/>
    <lineage>
        <taxon>Eukaryota</taxon>
        <taxon>Fungi</taxon>
        <taxon>Dikarya</taxon>
        <taxon>Ascomycota</taxon>
        <taxon>Pezizomycotina</taxon>
        <taxon>Eurotiomycetes</taxon>
        <taxon>Eurotiomycetidae</taxon>
        <taxon>Onygenales</taxon>
        <taxon>Nannizziopsiaceae</taxon>
        <taxon>Emydomyces</taxon>
    </lineage>
</organism>
<dbReference type="AlphaFoldDB" id="A0AAF0DE92"/>
<dbReference type="PANTHER" id="PTHR46023:SF6">
    <property type="entry name" value="LIPASE CLASS 3 FAMILY PROTEIN"/>
    <property type="match status" value="1"/>
</dbReference>
<protein>
    <recommendedName>
        <fullName evidence="2">Fungal lipase-type domain-containing protein</fullName>
    </recommendedName>
</protein>
<dbReference type="InterPro" id="IPR002921">
    <property type="entry name" value="Fungal_lipase-type"/>
</dbReference>
<evidence type="ECO:0000256" key="1">
    <source>
        <dbReference type="SAM" id="MobiDB-lite"/>
    </source>
</evidence>
<dbReference type="EMBL" id="CP120628">
    <property type="protein sequence ID" value="WEW57001.1"/>
    <property type="molecule type" value="Genomic_DNA"/>
</dbReference>
<dbReference type="SUPFAM" id="SSF53474">
    <property type="entry name" value="alpha/beta-Hydrolases"/>
    <property type="match status" value="1"/>
</dbReference>
<evidence type="ECO:0000313" key="4">
    <source>
        <dbReference type="Proteomes" id="UP001219355"/>
    </source>
</evidence>
<dbReference type="Pfam" id="PF01764">
    <property type="entry name" value="Lipase_3"/>
    <property type="match status" value="1"/>
</dbReference>